<gene>
    <name evidence="1" type="ORF">MM415B02197_0017</name>
</gene>
<sequence>MKLTNAEIFNVKEPLMLLSKEKLPVKTSLAVLRLIRKLDEFLIPVETVRDGLIRTYGKETKEGNFTVMPGDENWSKFNKEYGELMTQTSEVVFEVVTLPDTLEIEPATLMALERFIKVA</sequence>
<protein>
    <submittedName>
        <fullName evidence="1">Uncharacterized protein</fullName>
    </submittedName>
</protein>
<evidence type="ECO:0000313" key="1">
    <source>
        <dbReference type="EMBL" id="QJA85631.1"/>
    </source>
</evidence>
<proteinExistence type="predicted"/>
<name>A0A6M3KVN9_9ZZZZ</name>
<organism evidence="1">
    <name type="scientific">viral metagenome</name>
    <dbReference type="NCBI Taxonomy" id="1070528"/>
    <lineage>
        <taxon>unclassified sequences</taxon>
        <taxon>metagenomes</taxon>
        <taxon>organismal metagenomes</taxon>
    </lineage>
</organism>
<reference evidence="1" key="1">
    <citation type="submission" date="2020-03" db="EMBL/GenBank/DDBJ databases">
        <title>The deep terrestrial virosphere.</title>
        <authorList>
            <person name="Holmfeldt K."/>
            <person name="Nilsson E."/>
            <person name="Simone D."/>
            <person name="Lopez-Fernandez M."/>
            <person name="Wu X."/>
            <person name="de Brujin I."/>
            <person name="Lundin D."/>
            <person name="Andersson A."/>
            <person name="Bertilsson S."/>
            <person name="Dopson M."/>
        </authorList>
    </citation>
    <scope>NUCLEOTIDE SEQUENCE</scope>
    <source>
        <strain evidence="1">MM415B02197</strain>
    </source>
</reference>
<dbReference type="AlphaFoldDB" id="A0A6M3KVN9"/>
<dbReference type="EMBL" id="MT142585">
    <property type="protein sequence ID" value="QJA85631.1"/>
    <property type="molecule type" value="Genomic_DNA"/>
</dbReference>
<accession>A0A6M3KVN9</accession>